<name>A0A6A0AKU5_HAELA</name>
<evidence type="ECO:0000313" key="3">
    <source>
        <dbReference type="Proteomes" id="UP000485058"/>
    </source>
</evidence>
<reference evidence="2 3" key="1">
    <citation type="submission" date="2020-02" db="EMBL/GenBank/DDBJ databases">
        <title>Draft genome sequence of Haematococcus lacustris strain NIES-144.</title>
        <authorList>
            <person name="Morimoto D."/>
            <person name="Nakagawa S."/>
            <person name="Yoshida T."/>
            <person name="Sawayama S."/>
        </authorList>
    </citation>
    <scope>NUCLEOTIDE SEQUENCE [LARGE SCALE GENOMIC DNA]</scope>
    <source>
        <strain evidence="2 3">NIES-144</strain>
    </source>
</reference>
<evidence type="ECO:0000313" key="2">
    <source>
        <dbReference type="EMBL" id="GFH32911.1"/>
    </source>
</evidence>
<gene>
    <name evidence="2" type="ORF">HaLaN_32207</name>
</gene>
<feature type="compositionally biased region" description="Polar residues" evidence="1">
    <location>
        <begin position="45"/>
        <end position="60"/>
    </location>
</feature>
<dbReference type="EMBL" id="BLLF01007345">
    <property type="protein sequence ID" value="GFH32911.1"/>
    <property type="molecule type" value="Genomic_DNA"/>
</dbReference>
<proteinExistence type="predicted"/>
<evidence type="ECO:0000256" key="1">
    <source>
        <dbReference type="SAM" id="MobiDB-lite"/>
    </source>
</evidence>
<organism evidence="2 3">
    <name type="scientific">Haematococcus lacustris</name>
    <name type="common">Green alga</name>
    <name type="synonym">Haematococcus pluvialis</name>
    <dbReference type="NCBI Taxonomy" id="44745"/>
    <lineage>
        <taxon>Eukaryota</taxon>
        <taxon>Viridiplantae</taxon>
        <taxon>Chlorophyta</taxon>
        <taxon>core chlorophytes</taxon>
        <taxon>Chlorophyceae</taxon>
        <taxon>CS clade</taxon>
        <taxon>Chlamydomonadales</taxon>
        <taxon>Haematococcaceae</taxon>
        <taxon>Haematococcus</taxon>
    </lineage>
</organism>
<protein>
    <submittedName>
        <fullName evidence="2">Uncharacterized protein</fullName>
    </submittedName>
</protein>
<dbReference type="AlphaFoldDB" id="A0A6A0AKU5"/>
<comment type="caution">
    <text evidence="2">The sequence shown here is derived from an EMBL/GenBank/DDBJ whole genome shotgun (WGS) entry which is preliminary data.</text>
</comment>
<dbReference type="Proteomes" id="UP000485058">
    <property type="component" value="Unassembled WGS sequence"/>
</dbReference>
<feature type="region of interest" description="Disordered" evidence="1">
    <location>
        <begin position="41"/>
        <end position="60"/>
    </location>
</feature>
<accession>A0A6A0AKU5</accession>
<keyword evidence="3" id="KW-1185">Reference proteome</keyword>
<sequence>MRLKRAGSKRVTAHCVEPRVELGKLVGPSLSPSLSYLRLLPPTGGPSNRPTAAHSLISTTSAPPPHACTFRYCSADKTAAQQGWTAVTAANAAGAVRHGRFNP</sequence>
<feature type="non-terminal residue" evidence="2">
    <location>
        <position position="103"/>
    </location>
</feature>